<dbReference type="InterPro" id="IPR005467">
    <property type="entry name" value="His_kinase_dom"/>
</dbReference>
<feature type="modified residue" description="4-aspartylphosphate" evidence="6">
    <location>
        <position position="804"/>
    </location>
</feature>
<dbReference type="GO" id="GO:0005886">
    <property type="term" value="C:plasma membrane"/>
    <property type="evidence" value="ECO:0007669"/>
    <property type="project" value="TreeGrafter"/>
</dbReference>
<dbReference type="PROSITE" id="PS50110">
    <property type="entry name" value="RESPONSE_REGULATORY"/>
    <property type="match status" value="1"/>
</dbReference>
<dbReference type="InterPro" id="IPR000014">
    <property type="entry name" value="PAS"/>
</dbReference>
<evidence type="ECO:0000259" key="9">
    <source>
        <dbReference type="PROSITE" id="PS50110"/>
    </source>
</evidence>
<dbReference type="CDD" id="cd00156">
    <property type="entry name" value="REC"/>
    <property type="match status" value="1"/>
</dbReference>
<evidence type="ECO:0000313" key="11">
    <source>
        <dbReference type="EMBL" id="MDM1696225.1"/>
    </source>
</evidence>
<dbReference type="NCBIfam" id="TIGR00229">
    <property type="entry name" value="sensory_box"/>
    <property type="match status" value="1"/>
</dbReference>
<dbReference type="Pfam" id="PF08448">
    <property type="entry name" value="PAS_4"/>
    <property type="match status" value="1"/>
</dbReference>
<evidence type="ECO:0000259" key="10">
    <source>
        <dbReference type="PROSITE" id="PS50113"/>
    </source>
</evidence>
<accession>A0AAW7DPX9</accession>
<dbReference type="SMART" id="SM00387">
    <property type="entry name" value="HATPase_c"/>
    <property type="match status" value="1"/>
</dbReference>
<dbReference type="GO" id="GO:0009927">
    <property type="term" value="F:histidine phosphotransfer kinase activity"/>
    <property type="evidence" value="ECO:0007669"/>
    <property type="project" value="TreeGrafter"/>
</dbReference>
<dbReference type="Pfam" id="PF00512">
    <property type="entry name" value="HisKA"/>
    <property type="match status" value="1"/>
</dbReference>
<feature type="domain" description="Histidine kinase" evidence="8">
    <location>
        <begin position="516"/>
        <end position="729"/>
    </location>
</feature>
<dbReference type="AlphaFoldDB" id="A0AAW7DPX9"/>
<dbReference type="InterPro" id="IPR035965">
    <property type="entry name" value="PAS-like_dom_sf"/>
</dbReference>
<reference evidence="11" key="1">
    <citation type="submission" date="2020-06" db="EMBL/GenBank/DDBJ databases">
        <authorList>
            <person name="Dong N."/>
        </authorList>
    </citation>
    <scope>NUCLEOTIDE SEQUENCE</scope>
    <source>
        <strain evidence="11">DF46-2-2</strain>
    </source>
</reference>
<evidence type="ECO:0000256" key="2">
    <source>
        <dbReference type="ARBA" id="ARBA00012438"/>
    </source>
</evidence>
<dbReference type="Proteomes" id="UP001173465">
    <property type="component" value="Unassembled WGS sequence"/>
</dbReference>
<feature type="coiled-coil region" evidence="7">
    <location>
        <begin position="454"/>
        <end position="509"/>
    </location>
</feature>
<dbReference type="InterPro" id="IPR003594">
    <property type="entry name" value="HATPase_dom"/>
</dbReference>
<name>A0AAW7DPX9_9GAMM</name>
<dbReference type="SMART" id="SM00388">
    <property type="entry name" value="HisKA"/>
    <property type="match status" value="1"/>
</dbReference>
<dbReference type="GO" id="GO:0000155">
    <property type="term" value="F:phosphorelay sensor kinase activity"/>
    <property type="evidence" value="ECO:0007669"/>
    <property type="project" value="InterPro"/>
</dbReference>
<evidence type="ECO:0000256" key="7">
    <source>
        <dbReference type="SAM" id="Coils"/>
    </source>
</evidence>
<dbReference type="InterPro" id="IPR000700">
    <property type="entry name" value="PAS-assoc_C"/>
</dbReference>
<dbReference type="PROSITE" id="PS50109">
    <property type="entry name" value="HIS_KIN"/>
    <property type="match status" value="1"/>
</dbReference>
<keyword evidence="5" id="KW-0418">Kinase</keyword>
<dbReference type="PANTHER" id="PTHR43047">
    <property type="entry name" value="TWO-COMPONENT HISTIDINE PROTEIN KINASE"/>
    <property type="match status" value="1"/>
</dbReference>
<dbReference type="RefSeq" id="WP_434060773.1">
    <property type="nucleotide sequence ID" value="NZ_JACANB010000003.1"/>
</dbReference>
<feature type="coiled-coil region" evidence="7">
    <location>
        <begin position="23"/>
        <end position="92"/>
    </location>
</feature>
<dbReference type="InterPro" id="IPR036890">
    <property type="entry name" value="HATPase_C_sf"/>
</dbReference>
<dbReference type="EMBL" id="JACANB010000003">
    <property type="protein sequence ID" value="MDM1696225.1"/>
    <property type="molecule type" value="Genomic_DNA"/>
</dbReference>
<comment type="catalytic activity">
    <reaction evidence="1">
        <text>ATP + protein L-histidine = ADP + protein N-phospho-L-histidine.</text>
        <dbReference type="EC" id="2.7.13.3"/>
    </reaction>
</comment>
<dbReference type="InterPro" id="IPR013656">
    <property type="entry name" value="PAS_4"/>
</dbReference>
<dbReference type="Pfam" id="PF00072">
    <property type="entry name" value="Response_reg"/>
    <property type="match status" value="1"/>
</dbReference>
<dbReference type="InterPro" id="IPR003661">
    <property type="entry name" value="HisK_dim/P_dom"/>
</dbReference>
<dbReference type="CDD" id="cd00082">
    <property type="entry name" value="HisKA"/>
    <property type="match status" value="1"/>
</dbReference>
<dbReference type="Gene3D" id="3.30.450.20">
    <property type="entry name" value="PAS domain"/>
    <property type="match status" value="3"/>
</dbReference>
<dbReference type="Pfam" id="PF12860">
    <property type="entry name" value="PAS_7"/>
    <property type="match status" value="2"/>
</dbReference>
<dbReference type="PANTHER" id="PTHR43047:SF9">
    <property type="entry name" value="HISTIDINE KINASE"/>
    <property type="match status" value="1"/>
</dbReference>
<proteinExistence type="predicted"/>
<keyword evidence="3 6" id="KW-0597">Phosphoprotein</keyword>
<dbReference type="Gene3D" id="1.10.287.130">
    <property type="match status" value="1"/>
</dbReference>
<evidence type="ECO:0000256" key="1">
    <source>
        <dbReference type="ARBA" id="ARBA00000085"/>
    </source>
</evidence>
<dbReference type="InterPro" id="IPR004358">
    <property type="entry name" value="Sig_transdc_His_kin-like_C"/>
</dbReference>
<evidence type="ECO:0000256" key="6">
    <source>
        <dbReference type="PROSITE-ProRule" id="PRU00169"/>
    </source>
</evidence>
<evidence type="ECO:0000256" key="4">
    <source>
        <dbReference type="ARBA" id="ARBA00022679"/>
    </source>
</evidence>
<dbReference type="SUPFAM" id="SSF55874">
    <property type="entry name" value="ATPase domain of HSP90 chaperone/DNA topoisomerase II/histidine kinase"/>
    <property type="match status" value="1"/>
</dbReference>
<feature type="domain" description="PAC" evidence="10">
    <location>
        <begin position="407"/>
        <end position="459"/>
    </location>
</feature>
<dbReference type="SUPFAM" id="SSF55785">
    <property type="entry name" value="PYP-like sensor domain (PAS domain)"/>
    <property type="match status" value="3"/>
</dbReference>
<comment type="caution">
    <text evidence="11">The sequence shown here is derived from an EMBL/GenBank/DDBJ whole genome shotgun (WGS) entry which is preliminary data.</text>
</comment>
<feature type="domain" description="Response regulatory" evidence="9">
    <location>
        <begin position="753"/>
        <end position="870"/>
    </location>
</feature>
<dbReference type="Gene3D" id="3.30.565.10">
    <property type="entry name" value="Histidine kinase-like ATPase, C-terminal domain"/>
    <property type="match status" value="1"/>
</dbReference>
<evidence type="ECO:0000256" key="3">
    <source>
        <dbReference type="ARBA" id="ARBA00022553"/>
    </source>
</evidence>
<evidence type="ECO:0000256" key="5">
    <source>
        <dbReference type="ARBA" id="ARBA00022777"/>
    </source>
</evidence>
<dbReference type="PRINTS" id="PR00344">
    <property type="entry name" value="BCTRLSENSOR"/>
</dbReference>
<dbReference type="SMART" id="SM00448">
    <property type="entry name" value="REC"/>
    <property type="match status" value="1"/>
</dbReference>
<organism evidence="11 12">
    <name type="scientific">Thiopseudomonas alkaliphila</name>
    <dbReference type="NCBI Taxonomy" id="1697053"/>
    <lineage>
        <taxon>Bacteria</taxon>
        <taxon>Pseudomonadati</taxon>
        <taxon>Pseudomonadota</taxon>
        <taxon>Gammaproteobacteria</taxon>
        <taxon>Pseudomonadales</taxon>
        <taxon>Pseudomonadaceae</taxon>
        <taxon>Thiopseudomonas</taxon>
    </lineage>
</organism>
<dbReference type="Gene3D" id="3.40.50.2300">
    <property type="match status" value="1"/>
</dbReference>
<reference evidence="11" key="2">
    <citation type="journal article" date="2022" name="Sci. Total Environ.">
        <title>Prevalence, transmission, and molecular epidemiology of tet(X)-positive bacteria among humans, animals, and environmental niches in China: An epidemiological, and genomic-based study.</title>
        <authorList>
            <person name="Dong N."/>
            <person name="Zeng Y."/>
            <person name="Cai C."/>
            <person name="Sun C."/>
            <person name="Lu J."/>
            <person name="Liu C."/>
            <person name="Zhou H."/>
            <person name="Sun Q."/>
            <person name="Shu L."/>
            <person name="Wang H."/>
            <person name="Wang Y."/>
            <person name="Wang S."/>
            <person name="Wu C."/>
            <person name="Chan E.W."/>
            <person name="Chen G."/>
            <person name="Shen Z."/>
            <person name="Chen S."/>
            <person name="Zhang R."/>
        </authorList>
    </citation>
    <scope>NUCLEOTIDE SEQUENCE</scope>
    <source>
        <strain evidence="11">DF46-2-2</strain>
    </source>
</reference>
<dbReference type="FunFam" id="3.30.565.10:FF:000049">
    <property type="entry name" value="Two-component sensor histidine kinase"/>
    <property type="match status" value="1"/>
</dbReference>
<dbReference type="InterPro" id="IPR001789">
    <property type="entry name" value="Sig_transdc_resp-reg_receiver"/>
</dbReference>
<sequence>MSIKPLLGWPLEKNTNNAAAEPQQSAAEQLAAANQEIARLRKINAALIERVESGKLHSNEAYAAFRHSVVLAEQVRERTDELTHALTQLKASNSLLTQERHKAEVAHQHLVDAIESISDGFVLFDQQQRIILFNRHFKSFWARHGNPISTGIHLAEAKRIIEHSGLVKETQRSGAQRMLYRLSSGRWLQVTERPTLEGGLVILYTDITELKLREQLQREQALAQKTVLLQQTVDNLSQGVAMVNSQGVLELWNHRFLELYGLADIAPNTPFTELMQTQCALNLPNELATCAQSEQRLADGRMLDICVHALPEGSYVATFTDITERYEHAEALRKSENWIRLITDHVPAMIAYVRRDLSYEFLNKVYEEWYDWPRGTAIGLPLSEVHNQQHMTRLEPYIRRALAGESLTFEVAETDKRGHTCFMQRSYVPNRQADGQVVGIFVLVRDITQRRRTAEALHQAYQNLELRVAERTAELTQLNQQLVLEIQERRLIETRLLEAKREAEEANLSKTKFLAAVSHDLLQPLNAARLFTGALVEQLQDSRYSHLMRNIGNSLDDVENLLGTLVDISKLDAGVIKADLAAFAINDLLENLAAEYRQLASSVGLGLSFVPSTAVVNSDIHLLARILRNFLTNAIRYTEHGRLLLGCRRVPGALLIQVWDTGVGIAPHKQQEIFQEFKRGDWHGAQHDRGLGLGLAIVDKISRILNHPIAVRSSLGQGSCFSIKVPLARTTDIPLVSELELPTHSLNQLQGAKVWVLDNDPAICQAMQTLLGEWGCVVHTGLSKTDLAQQVGGLNQPVDLLIADYHLDHDVNGLDVVLEINQERQQPVAALMITANYSKELKQEMRQLGYTLLHKPVKPMRLKITMGHLLEQQRQV</sequence>
<evidence type="ECO:0000313" key="12">
    <source>
        <dbReference type="Proteomes" id="UP001173465"/>
    </source>
</evidence>
<protein>
    <recommendedName>
        <fullName evidence="2">histidine kinase</fullName>
        <ecNumber evidence="2">2.7.13.3</ecNumber>
    </recommendedName>
</protein>
<keyword evidence="7" id="KW-0175">Coiled coil</keyword>
<dbReference type="InterPro" id="IPR036097">
    <property type="entry name" value="HisK_dim/P_sf"/>
</dbReference>
<dbReference type="Pfam" id="PF02518">
    <property type="entry name" value="HATPase_c"/>
    <property type="match status" value="1"/>
</dbReference>
<dbReference type="PROSITE" id="PS50113">
    <property type="entry name" value="PAC"/>
    <property type="match status" value="1"/>
</dbReference>
<dbReference type="NCBIfam" id="NF041832">
    <property type="entry name" value="near_NosP_CTERM"/>
    <property type="match status" value="1"/>
</dbReference>
<keyword evidence="4" id="KW-0808">Transferase</keyword>
<gene>
    <name evidence="11" type="ORF">HX099_06060</name>
</gene>
<dbReference type="SUPFAM" id="SSF52172">
    <property type="entry name" value="CheY-like"/>
    <property type="match status" value="1"/>
</dbReference>
<dbReference type="EC" id="2.7.13.3" evidence="2"/>
<dbReference type="SUPFAM" id="SSF47384">
    <property type="entry name" value="Homodimeric domain of signal transducing histidine kinase"/>
    <property type="match status" value="1"/>
</dbReference>
<dbReference type="SMART" id="SM00091">
    <property type="entry name" value="PAS"/>
    <property type="match status" value="3"/>
</dbReference>
<evidence type="ECO:0000259" key="8">
    <source>
        <dbReference type="PROSITE" id="PS50109"/>
    </source>
</evidence>
<dbReference type="InterPro" id="IPR011006">
    <property type="entry name" value="CheY-like_superfamily"/>
</dbReference>